<feature type="compositionally biased region" description="Basic and acidic residues" evidence="1">
    <location>
        <begin position="1"/>
        <end position="29"/>
    </location>
</feature>
<dbReference type="EMBL" id="CADCUW010000109">
    <property type="protein sequence ID" value="CAA9394585.1"/>
    <property type="molecule type" value="Genomic_DNA"/>
</dbReference>
<feature type="non-terminal residue" evidence="2">
    <location>
        <position position="1"/>
    </location>
</feature>
<feature type="region of interest" description="Disordered" evidence="1">
    <location>
        <begin position="134"/>
        <end position="205"/>
    </location>
</feature>
<feature type="compositionally biased region" description="Basic residues" evidence="1">
    <location>
        <begin position="134"/>
        <end position="144"/>
    </location>
</feature>
<organism evidence="2">
    <name type="scientific">uncultured Rubrobacteraceae bacterium</name>
    <dbReference type="NCBI Taxonomy" id="349277"/>
    <lineage>
        <taxon>Bacteria</taxon>
        <taxon>Bacillati</taxon>
        <taxon>Actinomycetota</taxon>
        <taxon>Rubrobacteria</taxon>
        <taxon>Rubrobacterales</taxon>
        <taxon>Rubrobacteraceae</taxon>
        <taxon>environmental samples</taxon>
    </lineage>
</organism>
<feature type="non-terminal residue" evidence="2">
    <location>
        <position position="205"/>
    </location>
</feature>
<protein>
    <submittedName>
        <fullName evidence="2">Uncharacterized protein</fullName>
    </submittedName>
</protein>
<evidence type="ECO:0000313" key="2">
    <source>
        <dbReference type="EMBL" id="CAA9394585.1"/>
    </source>
</evidence>
<dbReference type="AlphaFoldDB" id="A0A6J4NV16"/>
<evidence type="ECO:0000256" key="1">
    <source>
        <dbReference type="SAM" id="MobiDB-lite"/>
    </source>
</evidence>
<proteinExistence type="predicted"/>
<accession>A0A6J4NV16</accession>
<feature type="compositionally biased region" description="Basic and acidic residues" evidence="1">
    <location>
        <begin position="193"/>
        <end position="205"/>
    </location>
</feature>
<reference evidence="2" key="1">
    <citation type="submission" date="2020-02" db="EMBL/GenBank/DDBJ databases">
        <authorList>
            <person name="Meier V. D."/>
        </authorList>
    </citation>
    <scope>NUCLEOTIDE SEQUENCE</scope>
    <source>
        <strain evidence="2">AVDCRST_MAG01</strain>
    </source>
</reference>
<sequence length="205" mass="22417">DHRQDNGARDRGRAEGCLARRDLRVERAAGRSRGGLDAARPLSASGRPAERGVGSGALPVLRYTYSRPAGARRGLCTAAAADRPPGVCGLSRSVRRHVHDAHGGPGAPVLPRLRWGHAGRVVATHRHKLRVRPGLRAARRRGLPGRRPAARGGHPARRRGPDRRVRAPDRDRGRPYRRPHAFRRGPRLAGVRTVERREGHADTPV</sequence>
<feature type="compositionally biased region" description="Basic and acidic residues" evidence="1">
    <location>
        <begin position="162"/>
        <end position="174"/>
    </location>
</feature>
<name>A0A6J4NV16_9ACTN</name>
<feature type="compositionally biased region" description="Basic residues" evidence="1">
    <location>
        <begin position="175"/>
        <end position="186"/>
    </location>
</feature>
<gene>
    <name evidence="2" type="ORF">AVDCRST_MAG01-01-692</name>
</gene>
<feature type="region of interest" description="Disordered" evidence="1">
    <location>
        <begin position="1"/>
        <end position="54"/>
    </location>
</feature>